<evidence type="ECO:0000313" key="2">
    <source>
        <dbReference type="Proteomes" id="UP001054897"/>
    </source>
</evidence>
<dbReference type="Gene3D" id="1.10.10.10">
    <property type="entry name" value="Winged helix-like DNA-binding domain superfamily/Winged helix DNA-binding domain"/>
    <property type="match status" value="1"/>
</dbReference>
<proteinExistence type="predicted"/>
<dbReference type="InterPro" id="IPR036388">
    <property type="entry name" value="WH-like_DNA-bd_sf"/>
</dbReference>
<gene>
    <name evidence="1" type="ORF">L1F06_013055</name>
</gene>
<name>A0ABY5A3I7_9GAMM</name>
<reference evidence="1" key="1">
    <citation type="submission" date="2022-06" db="EMBL/GenBank/DDBJ databases">
        <title>Complete genome of Pseudomonas hydrolytica DSWY01T.</title>
        <authorList>
            <person name="Jung J."/>
            <person name="Jeon C.O."/>
        </authorList>
    </citation>
    <scope>NUCLEOTIDE SEQUENCE</scope>
    <source>
        <strain evidence="1">DSWY01</strain>
    </source>
</reference>
<protein>
    <submittedName>
        <fullName evidence="1">Class I SAM-dependent methyltransferase</fullName>
    </submittedName>
</protein>
<evidence type="ECO:0000313" key="1">
    <source>
        <dbReference type="EMBL" id="USR37624.1"/>
    </source>
</evidence>
<dbReference type="EMBL" id="CP099397">
    <property type="protein sequence ID" value="USR37624.1"/>
    <property type="molecule type" value="Genomic_DNA"/>
</dbReference>
<organism evidence="1 2">
    <name type="scientific">Ectopseudomonas hydrolytica</name>
    <dbReference type="NCBI Taxonomy" id="2493633"/>
    <lineage>
        <taxon>Bacteria</taxon>
        <taxon>Pseudomonadati</taxon>
        <taxon>Pseudomonadota</taxon>
        <taxon>Gammaproteobacteria</taxon>
        <taxon>Pseudomonadales</taxon>
        <taxon>Pseudomonadaceae</taxon>
        <taxon>Ectopseudomonas</taxon>
    </lineage>
</organism>
<keyword evidence="1" id="KW-0808">Transferase</keyword>
<accession>A0ABY5A3I7</accession>
<keyword evidence="1" id="KW-0489">Methyltransferase</keyword>
<dbReference type="Pfam" id="PF13489">
    <property type="entry name" value="Methyltransf_23"/>
    <property type="match status" value="1"/>
</dbReference>
<dbReference type="CDD" id="cd02440">
    <property type="entry name" value="AdoMet_MTases"/>
    <property type="match status" value="1"/>
</dbReference>
<dbReference type="GO" id="GO:0032259">
    <property type="term" value="P:methylation"/>
    <property type="evidence" value="ECO:0007669"/>
    <property type="project" value="UniProtKB-KW"/>
</dbReference>
<dbReference type="GO" id="GO:0008168">
    <property type="term" value="F:methyltransferase activity"/>
    <property type="evidence" value="ECO:0007669"/>
    <property type="project" value="UniProtKB-KW"/>
</dbReference>
<dbReference type="SUPFAM" id="SSF53335">
    <property type="entry name" value="S-adenosyl-L-methionine-dependent methyltransferases"/>
    <property type="match status" value="1"/>
</dbReference>
<dbReference type="PROSITE" id="PS51683">
    <property type="entry name" value="SAM_OMT_II"/>
    <property type="match status" value="1"/>
</dbReference>
<dbReference type="Proteomes" id="UP001054897">
    <property type="component" value="Chromosome"/>
</dbReference>
<dbReference type="RefSeq" id="WP_065985202.1">
    <property type="nucleotide sequence ID" value="NZ_CP099397.1"/>
</dbReference>
<dbReference type="GeneID" id="300081916"/>
<keyword evidence="2" id="KW-1185">Reference proteome</keyword>
<dbReference type="Gene3D" id="3.40.50.150">
    <property type="entry name" value="Vaccinia Virus protein VP39"/>
    <property type="match status" value="1"/>
</dbReference>
<dbReference type="PANTHER" id="PTHR43861">
    <property type="entry name" value="TRANS-ACONITATE 2-METHYLTRANSFERASE-RELATED"/>
    <property type="match status" value="1"/>
</dbReference>
<dbReference type="InterPro" id="IPR029063">
    <property type="entry name" value="SAM-dependent_MTases_sf"/>
</dbReference>
<sequence length="359" mass="39796">MAHEPAENLTFPFPLARPHALQACWDVQLAGLDADALRVALEARMFVQLDDFVSAQQLADHLSLLPTNTGYFLELLWSMDVLEREHTASGEFHYRTRTELRPYLNADSPHYCGDALLYRHRVLRQVGVQLSDLLREGMPRPPLPAPAAQQQGWAEAARVQIAQEQQAVTVEVACDLLNRQPEFAQARRMLDLGGGPGLVAIALAERQPELSGVVFEYPAVAEVAQENIRRAGLSGRLSTRGGDLILDDFGSGYDLIWCSSVLHFVQDIPAALDRLYAALRPGGLLVCCHAEIAYDARQARPVLQYYLHMRMQGRHVLPAGQLATQLQQAGFVRVEQLDDVRFPVAPVAVLLARKGKNLS</sequence>
<dbReference type="InterPro" id="IPR016461">
    <property type="entry name" value="COMT-like"/>
</dbReference>